<organism evidence="2 3">
    <name type="scientific">Conoideocrella luteorostrata</name>
    <dbReference type="NCBI Taxonomy" id="1105319"/>
    <lineage>
        <taxon>Eukaryota</taxon>
        <taxon>Fungi</taxon>
        <taxon>Dikarya</taxon>
        <taxon>Ascomycota</taxon>
        <taxon>Pezizomycotina</taxon>
        <taxon>Sordariomycetes</taxon>
        <taxon>Hypocreomycetidae</taxon>
        <taxon>Hypocreales</taxon>
        <taxon>Clavicipitaceae</taxon>
        <taxon>Conoideocrella</taxon>
    </lineage>
</organism>
<reference evidence="2" key="1">
    <citation type="submission" date="2023-06" db="EMBL/GenBank/DDBJ databases">
        <title>Conoideocrella luteorostrata (Hypocreales: Clavicipitaceae), a potential biocontrol fungus for elongate hemlock scale in United States Christmas tree production areas.</title>
        <authorList>
            <person name="Barrett H."/>
            <person name="Lovett B."/>
            <person name="Macias A.M."/>
            <person name="Stajich J.E."/>
            <person name="Kasson M.T."/>
        </authorList>
    </citation>
    <scope>NUCLEOTIDE SEQUENCE</scope>
    <source>
        <strain evidence="2">ARSEF 14590</strain>
    </source>
</reference>
<dbReference type="SUPFAM" id="SSF51905">
    <property type="entry name" value="FAD/NAD(P)-binding domain"/>
    <property type="match status" value="1"/>
</dbReference>
<feature type="domain" description="Amine oxidase" evidence="1">
    <location>
        <begin position="45"/>
        <end position="104"/>
    </location>
</feature>
<dbReference type="Pfam" id="PF01593">
    <property type="entry name" value="Amino_oxidase"/>
    <property type="match status" value="1"/>
</dbReference>
<dbReference type="PANTHER" id="PTHR10742">
    <property type="entry name" value="FLAVIN MONOAMINE OXIDASE"/>
    <property type="match status" value="1"/>
</dbReference>
<dbReference type="InterPro" id="IPR050281">
    <property type="entry name" value="Flavin_monoamine_oxidase"/>
</dbReference>
<keyword evidence="3" id="KW-1185">Reference proteome</keyword>
<dbReference type="Proteomes" id="UP001251528">
    <property type="component" value="Unassembled WGS sequence"/>
</dbReference>
<gene>
    <name evidence="2" type="ORF">QQS21_005231</name>
</gene>
<dbReference type="InterPro" id="IPR002937">
    <property type="entry name" value="Amino_oxidase"/>
</dbReference>
<evidence type="ECO:0000259" key="1">
    <source>
        <dbReference type="Pfam" id="PF01593"/>
    </source>
</evidence>
<dbReference type="GO" id="GO:0001716">
    <property type="term" value="F:L-amino-acid oxidase activity"/>
    <property type="evidence" value="ECO:0007669"/>
    <property type="project" value="TreeGrafter"/>
</dbReference>
<dbReference type="AlphaFoldDB" id="A0AAJ0CPY1"/>
<evidence type="ECO:0000313" key="3">
    <source>
        <dbReference type="Proteomes" id="UP001251528"/>
    </source>
</evidence>
<dbReference type="Gene3D" id="3.50.50.60">
    <property type="entry name" value="FAD/NAD(P)-binding domain"/>
    <property type="match status" value="1"/>
</dbReference>
<dbReference type="InterPro" id="IPR036188">
    <property type="entry name" value="FAD/NAD-bd_sf"/>
</dbReference>
<dbReference type="PANTHER" id="PTHR10742:SF382">
    <property type="entry name" value="AMINE OXIDASE DOMAIN-CONTAINING PROTEIN"/>
    <property type="match status" value="1"/>
</dbReference>
<proteinExistence type="predicted"/>
<accession>A0AAJ0CPY1</accession>
<evidence type="ECO:0000313" key="2">
    <source>
        <dbReference type="EMBL" id="KAK2600067.1"/>
    </source>
</evidence>
<dbReference type="EMBL" id="JASWJB010000084">
    <property type="protein sequence ID" value="KAK2600067.1"/>
    <property type="molecule type" value="Genomic_DNA"/>
</dbReference>
<comment type="caution">
    <text evidence="2">The sequence shown here is derived from an EMBL/GenBank/DDBJ whole genome shotgun (WGS) entry which is preliminary data.</text>
</comment>
<protein>
    <recommendedName>
        <fullName evidence="1">Amine oxidase domain-containing protein</fullName>
    </recommendedName>
</protein>
<name>A0AAJ0CPY1_9HYPO</name>
<dbReference type="GO" id="GO:0009063">
    <property type="term" value="P:amino acid catabolic process"/>
    <property type="evidence" value="ECO:0007669"/>
    <property type="project" value="TreeGrafter"/>
</dbReference>
<sequence length="183" mass="20752">MGENNGFDTLGPWFDGVKLLTQKQPSIIDAGKIKNKPIAIIGAGMSGLMTYLILRQQGFSNITILEADHRLGGRVHTVYLSGGPFDYSYQEMGAMRIPFDYIDPESKTRYKISEMQLVFSLINELNEINKNLSQYRIDLIPWYEHDENGLRYFRGFRLPGGLPPGIRQIEKDQMLSATSMLDA</sequence>